<proteinExistence type="predicted"/>
<comment type="subcellular location">
    <subcellularLocation>
        <location evidence="1">Cell membrane</location>
        <topology evidence="1">Multi-pass membrane protein</topology>
    </subcellularLocation>
</comment>
<evidence type="ECO:0000256" key="2">
    <source>
        <dbReference type="ARBA" id="ARBA00022475"/>
    </source>
</evidence>
<sequence>MNSFWIILFHTFLSKFKTKSFLITTAITLILVIALTNLTTIIETFSGEDEKTEVAVIDQSSSLLPVIQEAIQTMNEDVKLISFEESEELAKKEVEEGNYSGLLIVDVDSSKLPVATYYTMDIAESSLSDNLLNSIQLVKNQLAANQLNLTNEQLVKLNEPVSFEKIALVKDAKTEEELSQARGLVYILLFLIYFAVVLYSGMIATEVATEKSSRVMEILISSVSPIKHMFAKILGVGLLSLTQLALLMIVGYFSLTSNDSMGSMEGFLGFSEVPVSTIIYAAIFFILGYFLYATLAALLGSLVSRIEDVQQMITPMTLLIVAGFMIAMFGLSAPDNTFVTITSYIPFFTPMLMFMRVGMLNLAFWEPILGIIILVATIMILAIFGARVYKGGVLMYGKSNSYKDIKKALQLTKKE</sequence>
<dbReference type="Pfam" id="PF12698">
    <property type="entry name" value="ABC2_membrane_3"/>
    <property type="match status" value="1"/>
</dbReference>
<feature type="transmembrane region" description="Helical" evidence="6">
    <location>
        <begin position="275"/>
        <end position="300"/>
    </location>
</feature>
<evidence type="ECO:0000313" key="9">
    <source>
        <dbReference type="Proteomes" id="UP001465426"/>
    </source>
</evidence>
<evidence type="ECO:0000256" key="6">
    <source>
        <dbReference type="SAM" id="Phobius"/>
    </source>
</evidence>
<feature type="transmembrane region" description="Helical" evidence="6">
    <location>
        <begin position="229"/>
        <end position="255"/>
    </location>
</feature>
<organism evidence="8 9">
    <name type="scientific">Niallia hominis</name>
    <dbReference type="NCBI Taxonomy" id="3133173"/>
    <lineage>
        <taxon>Bacteria</taxon>
        <taxon>Bacillati</taxon>
        <taxon>Bacillota</taxon>
        <taxon>Bacilli</taxon>
        <taxon>Bacillales</taxon>
        <taxon>Bacillaceae</taxon>
        <taxon>Niallia</taxon>
    </lineage>
</organism>
<feature type="transmembrane region" description="Helical" evidence="6">
    <location>
        <begin position="312"/>
        <end position="331"/>
    </location>
</feature>
<keyword evidence="9" id="KW-1185">Reference proteome</keyword>
<dbReference type="InterPro" id="IPR051449">
    <property type="entry name" value="ABC-2_transporter_component"/>
</dbReference>
<evidence type="ECO:0000256" key="4">
    <source>
        <dbReference type="ARBA" id="ARBA00022989"/>
    </source>
</evidence>
<evidence type="ECO:0000313" key="8">
    <source>
        <dbReference type="EMBL" id="MEQ2465099.1"/>
    </source>
</evidence>
<feature type="transmembrane region" description="Helical" evidence="6">
    <location>
        <begin position="21"/>
        <end position="42"/>
    </location>
</feature>
<evidence type="ECO:0000256" key="1">
    <source>
        <dbReference type="ARBA" id="ARBA00004651"/>
    </source>
</evidence>
<feature type="domain" description="ABC-2 type transporter transmembrane" evidence="7">
    <location>
        <begin position="19"/>
        <end position="386"/>
    </location>
</feature>
<reference evidence="8 9" key="1">
    <citation type="submission" date="2024-03" db="EMBL/GenBank/DDBJ databases">
        <title>Human intestinal bacterial collection.</title>
        <authorList>
            <person name="Pauvert C."/>
            <person name="Hitch T.C.A."/>
            <person name="Clavel T."/>
        </authorList>
    </citation>
    <scope>NUCLEOTIDE SEQUENCE [LARGE SCALE GENOMIC DNA]</scope>
    <source>
        <strain evidence="8 9">CLA-SR-H024</strain>
    </source>
</reference>
<evidence type="ECO:0000259" key="7">
    <source>
        <dbReference type="Pfam" id="PF12698"/>
    </source>
</evidence>
<evidence type="ECO:0000256" key="3">
    <source>
        <dbReference type="ARBA" id="ARBA00022692"/>
    </source>
</evidence>
<dbReference type="InterPro" id="IPR013525">
    <property type="entry name" value="ABC2_TM"/>
</dbReference>
<protein>
    <submittedName>
        <fullName evidence="8">ABC transporter permease</fullName>
    </submittedName>
</protein>
<keyword evidence="2" id="KW-1003">Cell membrane</keyword>
<name>A0ABV1EVH3_9BACI</name>
<dbReference type="EMBL" id="JBBMFN010000007">
    <property type="protein sequence ID" value="MEQ2465099.1"/>
    <property type="molecule type" value="Genomic_DNA"/>
</dbReference>
<feature type="transmembrane region" description="Helical" evidence="6">
    <location>
        <begin position="184"/>
        <end position="208"/>
    </location>
</feature>
<gene>
    <name evidence="8" type="ORF">WMO63_05355</name>
</gene>
<evidence type="ECO:0000256" key="5">
    <source>
        <dbReference type="ARBA" id="ARBA00023136"/>
    </source>
</evidence>
<keyword evidence="5 6" id="KW-0472">Membrane</keyword>
<comment type="caution">
    <text evidence="8">The sequence shown here is derived from an EMBL/GenBank/DDBJ whole genome shotgun (WGS) entry which is preliminary data.</text>
</comment>
<feature type="transmembrane region" description="Helical" evidence="6">
    <location>
        <begin position="367"/>
        <end position="389"/>
    </location>
</feature>
<keyword evidence="4 6" id="KW-1133">Transmembrane helix</keyword>
<keyword evidence="3 6" id="KW-0812">Transmembrane</keyword>
<accession>A0ABV1EVH3</accession>
<feature type="transmembrane region" description="Helical" evidence="6">
    <location>
        <begin position="337"/>
        <end position="355"/>
    </location>
</feature>
<dbReference type="RefSeq" id="WP_349204431.1">
    <property type="nucleotide sequence ID" value="NZ_JBBMFN010000007.1"/>
</dbReference>
<dbReference type="PANTHER" id="PTHR30294">
    <property type="entry name" value="MEMBRANE COMPONENT OF ABC TRANSPORTER YHHJ-RELATED"/>
    <property type="match status" value="1"/>
</dbReference>
<dbReference type="Proteomes" id="UP001465426">
    <property type="component" value="Unassembled WGS sequence"/>
</dbReference>
<dbReference type="PANTHER" id="PTHR30294:SF29">
    <property type="entry name" value="MULTIDRUG ABC TRANSPORTER PERMEASE YBHS-RELATED"/>
    <property type="match status" value="1"/>
</dbReference>